<sequence>MARVKEAVLNMNLLIMAWGVEHYYETHNGDGDEPSDMLATNCGRKSLRFVMSEIVALALWKQGLFSRPFVPDLLSPGPDVTYGLAEKALIEVLENMAGFFPSSTPSPSAGPSPGNTAHDLVREKVLKKAPWLVESLDALDVDSGTWQDTRLQVSSVSCSS</sequence>
<protein>
    <submittedName>
        <fullName evidence="1">Uncharacterized protein</fullName>
    </submittedName>
</protein>
<reference evidence="1" key="1">
    <citation type="submission" date="2021-02" db="EMBL/GenBank/DDBJ databases">
        <authorList>
            <person name="Dougan E. K."/>
            <person name="Rhodes N."/>
            <person name="Thang M."/>
            <person name="Chan C."/>
        </authorList>
    </citation>
    <scope>NUCLEOTIDE SEQUENCE</scope>
</reference>
<dbReference type="Proteomes" id="UP000601435">
    <property type="component" value="Unassembled WGS sequence"/>
</dbReference>
<proteinExistence type="predicted"/>
<evidence type="ECO:0000313" key="2">
    <source>
        <dbReference type="Proteomes" id="UP000601435"/>
    </source>
</evidence>
<dbReference type="EMBL" id="CAJNJA010052340">
    <property type="protein sequence ID" value="CAE7846401.1"/>
    <property type="molecule type" value="Genomic_DNA"/>
</dbReference>
<evidence type="ECO:0000313" key="1">
    <source>
        <dbReference type="EMBL" id="CAE7846401.1"/>
    </source>
</evidence>
<organism evidence="1 2">
    <name type="scientific">Symbiodinium necroappetens</name>
    <dbReference type="NCBI Taxonomy" id="1628268"/>
    <lineage>
        <taxon>Eukaryota</taxon>
        <taxon>Sar</taxon>
        <taxon>Alveolata</taxon>
        <taxon>Dinophyceae</taxon>
        <taxon>Suessiales</taxon>
        <taxon>Symbiodiniaceae</taxon>
        <taxon>Symbiodinium</taxon>
    </lineage>
</organism>
<comment type="caution">
    <text evidence="1">The sequence shown here is derived from an EMBL/GenBank/DDBJ whole genome shotgun (WGS) entry which is preliminary data.</text>
</comment>
<accession>A0A813A0H2</accession>
<name>A0A813A0H2_9DINO</name>
<gene>
    <name evidence="1" type="ORF">SNEC2469_LOCUS26046</name>
</gene>
<dbReference type="OrthoDB" id="422122at2759"/>
<keyword evidence="2" id="KW-1185">Reference proteome</keyword>
<dbReference type="AlphaFoldDB" id="A0A813A0H2"/>